<reference evidence="5 6" key="1">
    <citation type="submission" date="2014-04" db="EMBL/GenBank/DDBJ databases">
        <authorList>
            <consortium name="DOE Joint Genome Institute"/>
            <person name="Kuo A."/>
            <person name="Zuccaro A."/>
            <person name="Kohler A."/>
            <person name="Nagy L.G."/>
            <person name="Floudas D."/>
            <person name="Copeland A."/>
            <person name="Barry K.W."/>
            <person name="Cichocki N."/>
            <person name="Veneault-Fourrey C."/>
            <person name="LaButti K."/>
            <person name="Lindquist E.A."/>
            <person name="Lipzen A."/>
            <person name="Lundell T."/>
            <person name="Morin E."/>
            <person name="Murat C."/>
            <person name="Sun H."/>
            <person name="Tunlid A."/>
            <person name="Henrissat B."/>
            <person name="Grigoriev I.V."/>
            <person name="Hibbett D.S."/>
            <person name="Martin F."/>
            <person name="Nordberg H.P."/>
            <person name="Cantor M.N."/>
            <person name="Hua S.X."/>
        </authorList>
    </citation>
    <scope>NUCLEOTIDE SEQUENCE [LARGE SCALE GENOMIC DNA]</scope>
    <source>
        <strain evidence="5 6">MAFF 305830</strain>
    </source>
</reference>
<proteinExistence type="predicted"/>
<dbReference type="InterPro" id="IPR011009">
    <property type="entry name" value="Kinase-like_dom_sf"/>
</dbReference>
<protein>
    <recommendedName>
        <fullName evidence="7">Protein kinase domain-containing protein</fullName>
    </recommendedName>
</protein>
<dbReference type="PROSITE" id="PS50011">
    <property type="entry name" value="PROTEIN_KINASE_DOM"/>
    <property type="match status" value="1"/>
</dbReference>
<evidence type="ECO:0008006" key="7">
    <source>
        <dbReference type="Google" id="ProtNLM"/>
    </source>
</evidence>
<dbReference type="Proteomes" id="UP000054097">
    <property type="component" value="Unassembled WGS sequence"/>
</dbReference>
<feature type="region of interest" description="Disordered" evidence="2">
    <location>
        <begin position="164"/>
        <end position="198"/>
    </location>
</feature>
<keyword evidence="1" id="KW-0862">Zinc</keyword>
<evidence type="ECO:0000313" key="5">
    <source>
        <dbReference type="EMBL" id="KIM26976.1"/>
    </source>
</evidence>
<keyword evidence="1" id="KW-0479">Metal-binding</keyword>
<dbReference type="OrthoDB" id="4062651at2759"/>
<dbReference type="InterPro" id="IPR051681">
    <property type="entry name" value="Ser/Thr_Kinases-Pseudokinases"/>
</dbReference>
<accession>A0A0C3B677</accession>
<dbReference type="GO" id="GO:0008270">
    <property type="term" value="F:zinc ion binding"/>
    <property type="evidence" value="ECO:0007669"/>
    <property type="project" value="UniProtKB-KW"/>
</dbReference>
<organism evidence="5 6">
    <name type="scientific">Serendipita vermifera MAFF 305830</name>
    <dbReference type="NCBI Taxonomy" id="933852"/>
    <lineage>
        <taxon>Eukaryota</taxon>
        <taxon>Fungi</taxon>
        <taxon>Dikarya</taxon>
        <taxon>Basidiomycota</taxon>
        <taxon>Agaricomycotina</taxon>
        <taxon>Agaricomycetes</taxon>
        <taxon>Sebacinales</taxon>
        <taxon>Serendipitaceae</taxon>
        <taxon>Serendipita</taxon>
    </lineage>
</organism>
<dbReference type="Pfam" id="PF00069">
    <property type="entry name" value="Pkinase"/>
    <property type="match status" value="1"/>
</dbReference>
<reference evidence="6" key="2">
    <citation type="submission" date="2015-01" db="EMBL/GenBank/DDBJ databases">
        <title>Evolutionary Origins and Diversification of the Mycorrhizal Mutualists.</title>
        <authorList>
            <consortium name="DOE Joint Genome Institute"/>
            <consortium name="Mycorrhizal Genomics Consortium"/>
            <person name="Kohler A."/>
            <person name="Kuo A."/>
            <person name="Nagy L.G."/>
            <person name="Floudas D."/>
            <person name="Copeland A."/>
            <person name="Barry K.W."/>
            <person name="Cichocki N."/>
            <person name="Veneault-Fourrey C."/>
            <person name="LaButti K."/>
            <person name="Lindquist E.A."/>
            <person name="Lipzen A."/>
            <person name="Lundell T."/>
            <person name="Morin E."/>
            <person name="Murat C."/>
            <person name="Riley R."/>
            <person name="Ohm R."/>
            <person name="Sun H."/>
            <person name="Tunlid A."/>
            <person name="Henrissat B."/>
            <person name="Grigoriev I.V."/>
            <person name="Hibbett D.S."/>
            <person name="Martin F."/>
        </authorList>
    </citation>
    <scope>NUCLEOTIDE SEQUENCE [LARGE SCALE GENOMIC DNA]</scope>
    <source>
        <strain evidence="6">MAFF 305830</strain>
    </source>
</reference>
<dbReference type="InterPro" id="IPR000719">
    <property type="entry name" value="Prot_kinase_dom"/>
</dbReference>
<dbReference type="PROSITE" id="PS50157">
    <property type="entry name" value="ZINC_FINGER_C2H2_2"/>
    <property type="match status" value="1"/>
</dbReference>
<dbReference type="SUPFAM" id="SSF56112">
    <property type="entry name" value="Protein kinase-like (PK-like)"/>
    <property type="match status" value="1"/>
</dbReference>
<dbReference type="GO" id="GO:0004674">
    <property type="term" value="F:protein serine/threonine kinase activity"/>
    <property type="evidence" value="ECO:0007669"/>
    <property type="project" value="TreeGrafter"/>
</dbReference>
<dbReference type="PANTHER" id="PTHR44329">
    <property type="entry name" value="SERINE/THREONINE-PROTEIN KINASE TNNI3K-RELATED"/>
    <property type="match status" value="1"/>
</dbReference>
<dbReference type="Gene3D" id="1.10.510.10">
    <property type="entry name" value="Transferase(Phosphotransferase) domain 1"/>
    <property type="match status" value="1"/>
</dbReference>
<name>A0A0C3B677_SERVB</name>
<dbReference type="InterPro" id="IPR013087">
    <property type="entry name" value="Znf_C2H2_type"/>
</dbReference>
<feature type="domain" description="Protein kinase" evidence="3">
    <location>
        <begin position="259"/>
        <end position="536"/>
    </location>
</feature>
<evidence type="ECO:0000313" key="6">
    <source>
        <dbReference type="Proteomes" id="UP000054097"/>
    </source>
</evidence>
<gene>
    <name evidence="5" type="ORF">M408DRAFT_330336</name>
</gene>
<dbReference type="PROSITE" id="PS00028">
    <property type="entry name" value="ZINC_FINGER_C2H2_1"/>
    <property type="match status" value="1"/>
</dbReference>
<dbReference type="InterPro" id="IPR008271">
    <property type="entry name" value="Ser/Thr_kinase_AS"/>
</dbReference>
<keyword evidence="6" id="KW-1185">Reference proteome</keyword>
<dbReference type="PROSITE" id="PS00108">
    <property type="entry name" value="PROTEIN_KINASE_ST"/>
    <property type="match status" value="1"/>
</dbReference>
<feature type="compositionally biased region" description="Polar residues" evidence="2">
    <location>
        <begin position="164"/>
        <end position="180"/>
    </location>
</feature>
<evidence type="ECO:0000256" key="2">
    <source>
        <dbReference type="SAM" id="MobiDB-lite"/>
    </source>
</evidence>
<sequence>MSGCSFRGTNQSHNDHLVSEHIMLPLYPCQQPSCNERFFTSIECSEHQNAMHITRNPPIPSEDNQNRHSIVSTEALSRDAPVNHLHQVVDNMSLSIQQTLSPALNASDEPHPEELFRSDTVSQQISDTRVHLRDFAVANQPSTNVPPVPTSVGSASPALLDTEPNYSFEKTPQGKGSLTSAGLVPQGTDIRSRGSSEPLSSLFNDNALEIRQGSDQLPELYPQPIGDMSSIITSTKVNGLGDGPINQLKTTTDLTSLITVANDVMGQGGYSCVYLGDLNGQKVAVKALRVRLHESDKWERRLRREVRVLSALNHPNVTPLFGVATTSFSPLPAMITPWYTSGSADKYLSQHNPPVTKRINLCIDIANGLQYLHALSIVHGDLKPANVLIDDNENARLCDFGLASLLGEEAGTGFTTTTEYVGTARYAAPEIFNSPVEAVSYSPTPASDIFSFACLLYEITSRNPPYPMLKSSISLQAQILVRMITKLPPAAPSEDLDQLLSHHAPRIWGLLNRCWDFNPASRPLASDVVINLTDVH</sequence>
<evidence type="ECO:0000259" key="4">
    <source>
        <dbReference type="PROSITE" id="PS50157"/>
    </source>
</evidence>
<keyword evidence="1" id="KW-0863">Zinc-finger</keyword>
<dbReference type="AlphaFoldDB" id="A0A0C3B677"/>
<dbReference type="HOGENOM" id="CLU_508215_0_0_1"/>
<dbReference type="EMBL" id="KN824302">
    <property type="protein sequence ID" value="KIM26976.1"/>
    <property type="molecule type" value="Genomic_DNA"/>
</dbReference>
<evidence type="ECO:0000256" key="1">
    <source>
        <dbReference type="PROSITE-ProRule" id="PRU00042"/>
    </source>
</evidence>
<feature type="domain" description="C2H2-type" evidence="4">
    <location>
        <begin position="27"/>
        <end position="57"/>
    </location>
</feature>
<evidence type="ECO:0000259" key="3">
    <source>
        <dbReference type="PROSITE" id="PS50011"/>
    </source>
</evidence>
<dbReference type="STRING" id="933852.A0A0C3B677"/>
<dbReference type="GO" id="GO:0005524">
    <property type="term" value="F:ATP binding"/>
    <property type="evidence" value="ECO:0007669"/>
    <property type="project" value="InterPro"/>
</dbReference>
<dbReference type="SMART" id="SM00220">
    <property type="entry name" value="S_TKc"/>
    <property type="match status" value="1"/>
</dbReference>